<comment type="caution">
    <text evidence="1">The sequence shown here is derived from an EMBL/GenBank/DDBJ whole genome shotgun (WGS) entry which is preliminary data.</text>
</comment>
<sequence length="264" mass="29071">MAVTMEMLADEKGIAVISFGKEPVNSMDLEFWRLLKSTFQAAEADKNIRGVIFQSTLKKNVFTAGLDIKELHAPSTSEERLKTFWRTLTEVLSSIYGSRLATVAAINGACPAGGCMLAMCCDWRIITYDGSMGLNEVALGIPVPRVWCELMAKLIGLHPAEEVLLSASMPKGTDLRVLGLVDDLVEKPTELLPSAVARMKTWLKFPPKGFQETKLMLRGDFAQRWAKGVEAESEEVWNAVSDPRSVASLDMVLKRLHGAPKAKM</sequence>
<name>A0ABP0IRN9_9DINO</name>
<organism evidence="1 2">
    <name type="scientific">Durusdinium trenchii</name>
    <dbReference type="NCBI Taxonomy" id="1381693"/>
    <lineage>
        <taxon>Eukaryota</taxon>
        <taxon>Sar</taxon>
        <taxon>Alveolata</taxon>
        <taxon>Dinophyceae</taxon>
        <taxon>Suessiales</taxon>
        <taxon>Symbiodiniaceae</taxon>
        <taxon>Durusdinium</taxon>
    </lineage>
</organism>
<protein>
    <submittedName>
        <fullName evidence="1">Mitochondrial (3)</fullName>
    </submittedName>
</protein>
<gene>
    <name evidence="1" type="ORF">SCF082_LOCUS8524</name>
</gene>
<reference evidence="1 2" key="1">
    <citation type="submission" date="2024-02" db="EMBL/GenBank/DDBJ databases">
        <authorList>
            <person name="Chen Y."/>
            <person name="Shah S."/>
            <person name="Dougan E. K."/>
            <person name="Thang M."/>
            <person name="Chan C."/>
        </authorList>
    </citation>
    <scope>NUCLEOTIDE SEQUENCE [LARGE SCALE GENOMIC DNA]</scope>
</reference>
<accession>A0ABP0IRN9</accession>
<dbReference type="PANTHER" id="PTHR11941">
    <property type="entry name" value="ENOYL-COA HYDRATASE-RELATED"/>
    <property type="match status" value="1"/>
</dbReference>
<proteinExistence type="predicted"/>
<evidence type="ECO:0000313" key="2">
    <source>
        <dbReference type="Proteomes" id="UP001642464"/>
    </source>
</evidence>
<evidence type="ECO:0000313" key="1">
    <source>
        <dbReference type="EMBL" id="CAK9005255.1"/>
    </source>
</evidence>
<dbReference type="Pfam" id="PF00378">
    <property type="entry name" value="ECH_1"/>
    <property type="match status" value="1"/>
</dbReference>
<dbReference type="SUPFAM" id="SSF52096">
    <property type="entry name" value="ClpP/crotonase"/>
    <property type="match status" value="1"/>
</dbReference>
<dbReference type="PANTHER" id="PTHR11941:SF45">
    <property type="entry name" value="ENOYL-COA DELTA ISOMERASE 1, MITOCHONDRIAL"/>
    <property type="match status" value="1"/>
</dbReference>
<dbReference type="EMBL" id="CAXAMM010004891">
    <property type="protein sequence ID" value="CAK9005255.1"/>
    <property type="molecule type" value="Genomic_DNA"/>
</dbReference>
<dbReference type="CDD" id="cd06558">
    <property type="entry name" value="crotonase-like"/>
    <property type="match status" value="1"/>
</dbReference>
<dbReference type="InterPro" id="IPR029045">
    <property type="entry name" value="ClpP/crotonase-like_dom_sf"/>
</dbReference>
<keyword evidence="2" id="KW-1185">Reference proteome</keyword>
<dbReference type="Gene3D" id="3.90.226.10">
    <property type="entry name" value="2-enoyl-CoA Hydratase, Chain A, domain 1"/>
    <property type="match status" value="1"/>
</dbReference>
<dbReference type="Proteomes" id="UP001642464">
    <property type="component" value="Unassembled WGS sequence"/>
</dbReference>
<dbReference type="InterPro" id="IPR001753">
    <property type="entry name" value="Enoyl-CoA_hydra/iso"/>
</dbReference>